<dbReference type="CDD" id="cd00090">
    <property type="entry name" value="HTH_ARSR"/>
    <property type="match status" value="1"/>
</dbReference>
<name>A0A7I9V5Q9_9ACTN</name>
<dbReference type="Proteomes" id="UP000444960">
    <property type="component" value="Unassembled WGS sequence"/>
</dbReference>
<proteinExistence type="predicted"/>
<reference evidence="3" key="1">
    <citation type="submission" date="2019-06" db="EMBL/GenBank/DDBJ databases">
        <title>Gordonia isolated from sludge of a wastewater treatment plant.</title>
        <authorList>
            <person name="Tamura T."/>
            <person name="Aoyama K."/>
            <person name="Kang Y."/>
            <person name="Saito S."/>
            <person name="Akiyama N."/>
            <person name="Yazawa K."/>
            <person name="Gonoi T."/>
            <person name="Mikami Y."/>
        </authorList>
    </citation>
    <scope>NUCLEOTIDE SEQUENCE [LARGE SCALE GENOMIC DNA]</scope>
    <source>
        <strain evidence="3">NBRC 107696</strain>
    </source>
</reference>
<evidence type="ECO:0000259" key="1">
    <source>
        <dbReference type="PROSITE" id="PS50995"/>
    </source>
</evidence>
<accession>A0A7I9V5Q9</accession>
<dbReference type="AlphaFoldDB" id="A0A7I9V5Q9"/>
<dbReference type="SUPFAM" id="SSF46785">
    <property type="entry name" value="Winged helix' DNA-binding domain"/>
    <property type="match status" value="1"/>
</dbReference>
<dbReference type="Pfam" id="PF12802">
    <property type="entry name" value="MarR_2"/>
    <property type="match status" value="1"/>
</dbReference>
<dbReference type="EMBL" id="BJOV01000002">
    <property type="protein sequence ID" value="GEE00400.1"/>
    <property type="molecule type" value="Genomic_DNA"/>
</dbReference>
<protein>
    <recommendedName>
        <fullName evidence="1">HTH marR-type domain-containing protein</fullName>
    </recommendedName>
</protein>
<dbReference type="Gene3D" id="1.10.10.10">
    <property type="entry name" value="Winged helix-like DNA-binding domain superfamily/Winged helix DNA-binding domain"/>
    <property type="match status" value="1"/>
</dbReference>
<dbReference type="InterPro" id="IPR036388">
    <property type="entry name" value="WH-like_DNA-bd_sf"/>
</dbReference>
<evidence type="ECO:0000313" key="2">
    <source>
        <dbReference type="EMBL" id="GEE00400.1"/>
    </source>
</evidence>
<dbReference type="SMART" id="SM00347">
    <property type="entry name" value="HTH_MARR"/>
    <property type="match status" value="1"/>
</dbReference>
<keyword evidence="3" id="KW-1185">Reference proteome</keyword>
<dbReference type="GO" id="GO:0003700">
    <property type="term" value="F:DNA-binding transcription factor activity"/>
    <property type="evidence" value="ECO:0007669"/>
    <property type="project" value="InterPro"/>
</dbReference>
<organism evidence="2 3">
    <name type="scientific">Gordonia spumicola</name>
    <dbReference type="NCBI Taxonomy" id="589161"/>
    <lineage>
        <taxon>Bacteria</taxon>
        <taxon>Bacillati</taxon>
        <taxon>Actinomycetota</taxon>
        <taxon>Actinomycetes</taxon>
        <taxon>Mycobacteriales</taxon>
        <taxon>Gordoniaceae</taxon>
        <taxon>Gordonia</taxon>
    </lineage>
</organism>
<feature type="domain" description="HTH marR-type" evidence="1">
    <location>
        <begin position="1"/>
        <end position="147"/>
    </location>
</feature>
<comment type="caution">
    <text evidence="2">The sequence shown here is derived from an EMBL/GenBank/DDBJ whole genome shotgun (WGS) entry which is preliminary data.</text>
</comment>
<dbReference type="InterPro" id="IPR011991">
    <property type="entry name" value="ArsR-like_HTH"/>
</dbReference>
<dbReference type="InterPro" id="IPR000835">
    <property type="entry name" value="HTH_MarR-typ"/>
</dbReference>
<dbReference type="PANTHER" id="PTHR33164">
    <property type="entry name" value="TRANSCRIPTIONAL REGULATOR, MARR FAMILY"/>
    <property type="match status" value="1"/>
</dbReference>
<dbReference type="RefSeq" id="WP_228461160.1">
    <property type="nucleotide sequence ID" value="NZ_BJOV01000002.1"/>
</dbReference>
<evidence type="ECO:0000313" key="3">
    <source>
        <dbReference type="Proteomes" id="UP000444960"/>
    </source>
</evidence>
<dbReference type="PROSITE" id="PS50995">
    <property type="entry name" value="HTH_MARR_2"/>
    <property type="match status" value="1"/>
</dbReference>
<dbReference type="GO" id="GO:0006950">
    <property type="term" value="P:response to stress"/>
    <property type="evidence" value="ECO:0007669"/>
    <property type="project" value="TreeGrafter"/>
</dbReference>
<dbReference type="PANTHER" id="PTHR33164:SF43">
    <property type="entry name" value="HTH-TYPE TRANSCRIPTIONAL REPRESSOR YETL"/>
    <property type="match status" value="1"/>
</dbReference>
<dbReference type="InterPro" id="IPR039422">
    <property type="entry name" value="MarR/SlyA-like"/>
</dbReference>
<gene>
    <name evidence="2" type="ORF">nbrc107696_08460</name>
</gene>
<dbReference type="InterPro" id="IPR036390">
    <property type="entry name" value="WH_DNA-bd_sf"/>
</dbReference>
<sequence length="154" mass="17323">MSDSEQMLDDRERDLWSQFVTGGWVLYRSLFKQIDSSSSLPSADWRGLEVLAATRELRISDLADATQIPLSTVSRQVGRFIDKGYVDRVDGGDVDGRQKWVRITAAGKAVVAPILAERDRVVRRLVIESLTDEEFAVFCQTFGKIGDRITREGL</sequence>